<dbReference type="PANTHER" id="PTHR34374:SF1">
    <property type="entry name" value="LARGE RIBOSOMAL RNA SUBUNIT ACCUMULATION PROTEIN YCED HOMOLOG 1, CHLOROPLASTIC"/>
    <property type="match status" value="1"/>
</dbReference>
<protein>
    <submittedName>
        <fullName evidence="1">DUF177 domain-containing protein</fullName>
    </submittedName>
</protein>
<dbReference type="RefSeq" id="WP_205255011.1">
    <property type="nucleotide sequence ID" value="NZ_BAAAPV010000001.1"/>
</dbReference>
<sequence>MAPPRLNSASPWVFDTRVLGRRPGTMRPVRISAPVTESLGLPVIAVPAGHEVELDLRLESVSEGVLVSGAATAEAVGECSRCLIEITQPVRVILRELYAYPGSTTAATTEDDEIPRLVDDLIDLEPLVRDELVLALPLVPLCRPDCLGLCPECGERREELEEGHSHETLDPRWAALKLKFGTDGPGNADPGTHTPSQN</sequence>
<reference evidence="1" key="1">
    <citation type="submission" date="2021-01" db="EMBL/GenBank/DDBJ databases">
        <title>KCTC 19127 draft genome.</title>
        <authorList>
            <person name="An D."/>
        </authorList>
    </citation>
    <scope>NUCLEOTIDE SEQUENCE</scope>
    <source>
        <strain evidence="1">KCTC 19127</strain>
    </source>
</reference>
<dbReference type="InterPro" id="IPR003772">
    <property type="entry name" value="YceD"/>
</dbReference>
<gene>
    <name evidence="1" type="ORF">JL107_00195</name>
</gene>
<accession>A0A939C1D5</accession>
<dbReference type="EMBL" id="JAERWL010000001">
    <property type="protein sequence ID" value="MBM9474856.1"/>
    <property type="molecule type" value="Genomic_DNA"/>
</dbReference>
<organism evidence="1 2">
    <name type="scientific">Nakamurella flavida</name>
    <dbReference type="NCBI Taxonomy" id="363630"/>
    <lineage>
        <taxon>Bacteria</taxon>
        <taxon>Bacillati</taxon>
        <taxon>Actinomycetota</taxon>
        <taxon>Actinomycetes</taxon>
        <taxon>Nakamurellales</taxon>
        <taxon>Nakamurellaceae</taxon>
        <taxon>Nakamurella</taxon>
    </lineage>
</organism>
<evidence type="ECO:0000313" key="2">
    <source>
        <dbReference type="Proteomes" id="UP000663801"/>
    </source>
</evidence>
<keyword evidence="2" id="KW-1185">Reference proteome</keyword>
<comment type="caution">
    <text evidence="1">The sequence shown here is derived from an EMBL/GenBank/DDBJ whole genome shotgun (WGS) entry which is preliminary data.</text>
</comment>
<dbReference type="PANTHER" id="PTHR34374">
    <property type="entry name" value="LARGE RIBOSOMAL RNA SUBUNIT ACCUMULATION PROTEIN YCED HOMOLOG 1, CHLOROPLASTIC"/>
    <property type="match status" value="1"/>
</dbReference>
<name>A0A939C1D5_9ACTN</name>
<evidence type="ECO:0000313" key="1">
    <source>
        <dbReference type="EMBL" id="MBM9474856.1"/>
    </source>
</evidence>
<dbReference type="AlphaFoldDB" id="A0A939C1D5"/>
<dbReference type="Pfam" id="PF02620">
    <property type="entry name" value="YceD"/>
    <property type="match status" value="1"/>
</dbReference>
<proteinExistence type="predicted"/>
<dbReference type="Proteomes" id="UP000663801">
    <property type="component" value="Unassembled WGS sequence"/>
</dbReference>